<feature type="region of interest" description="Disordered" evidence="2">
    <location>
        <begin position="1"/>
        <end position="33"/>
    </location>
</feature>
<proteinExistence type="predicted"/>
<dbReference type="AlphaFoldDB" id="A0A8H6LFN3"/>
<evidence type="ECO:0000313" key="4">
    <source>
        <dbReference type="EMBL" id="KAF6517503.1"/>
    </source>
</evidence>
<organism evidence="4 5">
    <name type="scientific">Fusarium oxysporum f. sp. conglutinans</name>
    <dbReference type="NCBI Taxonomy" id="100902"/>
    <lineage>
        <taxon>Eukaryota</taxon>
        <taxon>Fungi</taxon>
        <taxon>Dikarya</taxon>
        <taxon>Ascomycota</taxon>
        <taxon>Pezizomycotina</taxon>
        <taxon>Sordariomycetes</taxon>
        <taxon>Hypocreomycetidae</taxon>
        <taxon>Hypocreales</taxon>
        <taxon>Nectriaceae</taxon>
        <taxon>Fusarium</taxon>
        <taxon>Fusarium oxysporum species complex</taxon>
    </lineage>
</organism>
<dbReference type="GO" id="GO:0005634">
    <property type="term" value="C:nucleus"/>
    <property type="evidence" value="ECO:0007669"/>
    <property type="project" value="TreeGrafter"/>
</dbReference>
<dbReference type="EMBL" id="JACDXP010000011">
    <property type="protein sequence ID" value="KAF6517503.1"/>
    <property type="molecule type" value="Genomic_DNA"/>
</dbReference>
<name>A0A8H6LFN3_FUSOX</name>
<evidence type="ECO:0000256" key="2">
    <source>
        <dbReference type="SAM" id="MobiDB-lite"/>
    </source>
</evidence>
<evidence type="ECO:0000256" key="1">
    <source>
        <dbReference type="ARBA" id="ARBA00023125"/>
    </source>
</evidence>
<evidence type="ECO:0000313" key="5">
    <source>
        <dbReference type="Proteomes" id="UP000593570"/>
    </source>
</evidence>
<gene>
    <name evidence="4" type="ORF">HZS61_003064</name>
</gene>
<dbReference type="Proteomes" id="UP000593570">
    <property type="component" value="Unassembled WGS sequence"/>
</dbReference>
<dbReference type="InterPro" id="IPR006600">
    <property type="entry name" value="HTH_CenpB_DNA-bd_dom"/>
</dbReference>
<dbReference type="PANTHER" id="PTHR19303:SF74">
    <property type="entry name" value="POGO TRANSPOSABLE ELEMENT WITH KRAB DOMAIN"/>
    <property type="match status" value="1"/>
</dbReference>
<dbReference type="InterPro" id="IPR050863">
    <property type="entry name" value="CenT-Element_Derived"/>
</dbReference>
<protein>
    <recommendedName>
        <fullName evidence="3">HTH CENPB-type domain-containing protein</fullName>
    </recommendedName>
</protein>
<feature type="domain" description="HTH CENPB-type" evidence="3">
    <location>
        <begin position="74"/>
        <end position="145"/>
    </location>
</feature>
<comment type="caution">
    <text evidence="4">The sequence shown here is derived from an EMBL/GenBank/DDBJ whole genome shotgun (WGS) entry which is preliminary data.</text>
</comment>
<evidence type="ECO:0000259" key="3">
    <source>
        <dbReference type="PROSITE" id="PS51253"/>
    </source>
</evidence>
<reference evidence="4 5" key="1">
    <citation type="journal article" date="2020" name="bioRxiv">
        <title>A chromosome-scale genome assembly for the Fusarium oxysporum strain Fo5176 to establish a model Arabidopsis-fungal pathosystem.</title>
        <authorList>
            <person name="Fokkens L."/>
            <person name="Guo L."/>
            <person name="Dora S."/>
            <person name="Wang B."/>
            <person name="Ye K."/>
            <person name="Sanchez-Rodriguez C."/>
            <person name="Croll D."/>
        </authorList>
    </citation>
    <scope>NUCLEOTIDE SEQUENCE [LARGE SCALE GENOMIC DNA]</scope>
    <source>
        <strain evidence="4 5">Fo5176</strain>
    </source>
</reference>
<dbReference type="GO" id="GO:0003677">
    <property type="term" value="F:DNA binding"/>
    <property type="evidence" value="ECO:0007669"/>
    <property type="project" value="UniProtKB-KW"/>
</dbReference>
<dbReference type="PANTHER" id="PTHR19303">
    <property type="entry name" value="TRANSPOSON"/>
    <property type="match status" value="1"/>
</dbReference>
<keyword evidence="1" id="KW-0238">DNA-binding</keyword>
<dbReference type="Pfam" id="PF03184">
    <property type="entry name" value="DDE_1"/>
    <property type="match status" value="1"/>
</dbReference>
<dbReference type="InterPro" id="IPR004875">
    <property type="entry name" value="DDE_SF_endonuclease_dom"/>
</dbReference>
<accession>A0A8H6LFN3</accession>
<sequence length="776" mass="88317">MPSDPNLKAAQAVVLSRQRPQKGLSRDAYNGPKKALTLRDAERQYPGSKKSSIARIVKRLKEANTLDFKQVPEPNIGRPRLLSDDEEEAIVCFIIWMQKSGLPASKHEIEDAANTIRSRRDPDAVTVGRMWYRRFCDDHPELDISILKAKEASRFEYEEAGVEETKQWFKRLTEVITRYRIGASECWNADQAGIRVRILRERVQCLVIRTKKKTATEVFSPEDRETCTVIGTGNAAGETTPPWLIFKAFPTLEWANIEGDLEMRFAQSDTAFSNSEITLEWAKDFNRRSWEKSAVVQHRQLEFEEWFGSNEHLKSSSNTAASYDEPPGTKGKAEGDLVWRLLLIDGFSGHGSFAFREYCIKFNILIAYLLPHSTHILQPMDLGVFQWLKNAHQKRLPEALRKGNLSFNRRDFAGSFKEIFNEGFTAAHIIAGFEKSGIFPPTDEPAVNYLLRKKLKTRKAIDPALSSVLPAENRFPLASDTARDVGNRYHDILSSPTLRGLESVRKIVNEAIVLEEIVRNHVEDRRARIEKRYHQRKRGKRARPVGDYIHNASLQELRDQHTEFVKAGDKAQQRSQLRSLRSFTIRQMEEIKAEWRENKEVIVNGVTKMQFKQWLEYTGKDVEYASYDSSRAEMTSQHKEKEDFFIIDTQLAPEAREAIREAGFAPKSLSVVDLSQLLCSDDTVDFTLTQPPADADEASDIDLSDEEDLAMPSSPPCLLDYESPVPTLPSTPCPLQHQARFDDAFINRMIEETAALEGHLGSLGGTRTPPNCMIIT</sequence>
<dbReference type="PROSITE" id="PS51253">
    <property type="entry name" value="HTH_CENPB"/>
    <property type="match status" value="1"/>
</dbReference>